<comment type="caution">
    <text evidence="7">The sequence shown here is derived from an EMBL/GenBank/DDBJ whole genome shotgun (WGS) entry which is preliminary data.</text>
</comment>
<feature type="transmembrane region" description="Helical" evidence="6">
    <location>
        <begin position="6"/>
        <end position="30"/>
    </location>
</feature>
<dbReference type="PANTHER" id="PTHR30086:SF20">
    <property type="entry name" value="ARGININE EXPORTER PROTEIN ARGO-RELATED"/>
    <property type="match status" value="1"/>
</dbReference>
<evidence type="ECO:0000256" key="6">
    <source>
        <dbReference type="SAM" id="Phobius"/>
    </source>
</evidence>
<feature type="transmembrane region" description="Helical" evidence="6">
    <location>
        <begin position="42"/>
        <end position="64"/>
    </location>
</feature>
<keyword evidence="8" id="KW-1185">Reference proteome</keyword>
<dbReference type="Proteomes" id="UP001201549">
    <property type="component" value="Unassembled WGS sequence"/>
</dbReference>
<dbReference type="EMBL" id="JAKOGG010000002">
    <property type="protein sequence ID" value="MCS4555676.1"/>
    <property type="molecule type" value="Genomic_DNA"/>
</dbReference>
<evidence type="ECO:0000256" key="3">
    <source>
        <dbReference type="ARBA" id="ARBA00022692"/>
    </source>
</evidence>
<evidence type="ECO:0000313" key="8">
    <source>
        <dbReference type="Proteomes" id="UP001201549"/>
    </source>
</evidence>
<keyword evidence="5 6" id="KW-0472">Membrane</keyword>
<evidence type="ECO:0000256" key="4">
    <source>
        <dbReference type="ARBA" id="ARBA00022989"/>
    </source>
</evidence>
<dbReference type="PIRSF" id="PIRSF006324">
    <property type="entry name" value="LeuE"/>
    <property type="match status" value="1"/>
</dbReference>
<protein>
    <submittedName>
        <fullName evidence="7">LysE family translocator</fullName>
    </submittedName>
</protein>
<organism evidence="7 8">
    <name type="scientific">Shewanella electrica</name>
    <dbReference type="NCBI Taxonomy" id="515560"/>
    <lineage>
        <taxon>Bacteria</taxon>
        <taxon>Pseudomonadati</taxon>
        <taxon>Pseudomonadota</taxon>
        <taxon>Gammaproteobacteria</taxon>
        <taxon>Alteromonadales</taxon>
        <taxon>Shewanellaceae</taxon>
        <taxon>Shewanella</taxon>
    </lineage>
</organism>
<reference evidence="7 8" key="1">
    <citation type="submission" date="2022-02" db="EMBL/GenBank/DDBJ databases">
        <authorList>
            <person name="Zhuang L."/>
        </authorList>
    </citation>
    <scope>NUCLEOTIDE SEQUENCE [LARGE SCALE GENOMIC DNA]</scope>
    <source>
        <strain evidence="7 8">C32</strain>
    </source>
</reference>
<evidence type="ECO:0000256" key="1">
    <source>
        <dbReference type="ARBA" id="ARBA00004651"/>
    </source>
</evidence>
<feature type="transmembrane region" description="Helical" evidence="6">
    <location>
        <begin position="190"/>
        <end position="209"/>
    </location>
</feature>
<comment type="subcellular location">
    <subcellularLocation>
        <location evidence="1">Cell membrane</location>
        <topology evidence="1">Multi-pass membrane protein</topology>
    </subcellularLocation>
</comment>
<feature type="transmembrane region" description="Helical" evidence="6">
    <location>
        <begin position="150"/>
        <end position="178"/>
    </location>
</feature>
<evidence type="ECO:0000256" key="2">
    <source>
        <dbReference type="ARBA" id="ARBA00022475"/>
    </source>
</evidence>
<evidence type="ECO:0000256" key="5">
    <source>
        <dbReference type="ARBA" id="ARBA00023136"/>
    </source>
</evidence>
<reference evidence="8" key="2">
    <citation type="submission" date="2023-07" db="EMBL/GenBank/DDBJ databases">
        <title>Shewanella mangrovi sp. nov., an acetaldehyde- degrading bacterium isolated from mangrove sediment.</title>
        <authorList>
            <person name="Liu Y."/>
        </authorList>
    </citation>
    <scope>NUCLEOTIDE SEQUENCE [LARGE SCALE GENOMIC DNA]</scope>
    <source>
        <strain evidence="8">C32</strain>
    </source>
</reference>
<proteinExistence type="predicted"/>
<dbReference type="Pfam" id="PF01810">
    <property type="entry name" value="LysE"/>
    <property type="match status" value="1"/>
</dbReference>
<keyword evidence="3 6" id="KW-0812">Transmembrane</keyword>
<feature type="transmembrane region" description="Helical" evidence="6">
    <location>
        <begin position="126"/>
        <end position="144"/>
    </location>
</feature>
<keyword evidence="2" id="KW-1003">Cell membrane</keyword>
<dbReference type="PANTHER" id="PTHR30086">
    <property type="entry name" value="ARGININE EXPORTER PROTEIN ARGO"/>
    <property type="match status" value="1"/>
</dbReference>
<accession>A0ABT2FKC6</accession>
<name>A0ABT2FKC6_9GAMM</name>
<dbReference type="RefSeq" id="WP_238895068.1">
    <property type="nucleotide sequence ID" value="NZ_JAKOGG010000002.1"/>
</dbReference>
<dbReference type="InterPro" id="IPR001123">
    <property type="entry name" value="LeuE-type"/>
</dbReference>
<feature type="transmembrane region" description="Helical" evidence="6">
    <location>
        <begin position="70"/>
        <end position="89"/>
    </location>
</feature>
<sequence>MFGIHDLALFILSGFLLNLAPGPDSLLIMAKTGARGWRAGSVTTLGICSGMFVHIVAAALGLSALLASSALAFTVIKIAGGAYLIYMGVKALLSKASSDTGTSAPTVNASQSYRQMYLQGFMTNALNPKVALFFLAFVPQFIAHDASHKALAFVILGLIFCINSLIYCHILVGLTAIARQKIKSNGKITAILNKVLGTLFISLGVKLALASRS</sequence>
<gene>
    <name evidence="7" type="ORF">L9G74_04440</name>
</gene>
<evidence type="ECO:0000313" key="7">
    <source>
        <dbReference type="EMBL" id="MCS4555676.1"/>
    </source>
</evidence>
<keyword evidence="4 6" id="KW-1133">Transmembrane helix</keyword>